<evidence type="ECO:0000259" key="8">
    <source>
        <dbReference type="Pfam" id="PF12698"/>
    </source>
</evidence>
<evidence type="ECO:0000313" key="10">
    <source>
        <dbReference type="Proteomes" id="UP000604046"/>
    </source>
</evidence>
<comment type="caution">
    <text evidence="9">The sequence shown here is derived from an EMBL/GenBank/DDBJ whole genome shotgun (WGS) entry which is preliminary data.</text>
</comment>
<accession>A0A812JS74</accession>
<feature type="domain" description="ABC-2 type transporter transmembrane" evidence="8">
    <location>
        <begin position="11"/>
        <end position="73"/>
    </location>
</feature>
<dbReference type="Pfam" id="PF12698">
    <property type="entry name" value="ABC2_membrane_3"/>
    <property type="match status" value="1"/>
</dbReference>
<reference evidence="9" key="1">
    <citation type="submission" date="2021-02" db="EMBL/GenBank/DDBJ databases">
        <authorList>
            <person name="Dougan E. K."/>
            <person name="Rhodes N."/>
            <person name="Thang M."/>
            <person name="Chan C."/>
        </authorList>
    </citation>
    <scope>NUCLEOTIDE SEQUENCE</scope>
</reference>
<comment type="subcellular location">
    <subcellularLocation>
        <location evidence="1">Membrane</location>
        <topology evidence="1">Multi-pass membrane protein</topology>
    </subcellularLocation>
</comment>
<dbReference type="InterPro" id="IPR026082">
    <property type="entry name" value="ABCA"/>
</dbReference>
<evidence type="ECO:0000313" key="9">
    <source>
        <dbReference type="EMBL" id="CAE7209204.1"/>
    </source>
</evidence>
<dbReference type="GO" id="GO:0016020">
    <property type="term" value="C:membrane"/>
    <property type="evidence" value="ECO:0007669"/>
    <property type="project" value="UniProtKB-SubCell"/>
</dbReference>
<protein>
    <submittedName>
        <fullName evidence="9">Abca1 protein</fullName>
    </submittedName>
</protein>
<dbReference type="PANTHER" id="PTHR19229:SF36">
    <property type="entry name" value="ATP-BINDING CASSETTE SUB-FAMILY A MEMBER 2"/>
    <property type="match status" value="1"/>
</dbReference>
<dbReference type="OrthoDB" id="435209at2759"/>
<keyword evidence="10" id="KW-1185">Reference proteome</keyword>
<name>A0A812JS74_9DINO</name>
<keyword evidence="2" id="KW-0813">Transport</keyword>
<evidence type="ECO:0000256" key="2">
    <source>
        <dbReference type="ARBA" id="ARBA00022448"/>
    </source>
</evidence>
<dbReference type="InterPro" id="IPR013525">
    <property type="entry name" value="ABC2_TM"/>
</dbReference>
<dbReference type="EMBL" id="CAJNDS010000469">
    <property type="protein sequence ID" value="CAE7209204.1"/>
    <property type="molecule type" value="Genomic_DNA"/>
</dbReference>
<evidence type="ECO:0000256" key="6">
    <source>
        <dbReference type="ARBA" id="ARBA00023136"/>
    </source>
</evidence>
<keyword evidence="3 7" id="KW-0812">Transmembrane</keyword>
<evidence type="ECO:0000256" key="4">
    <source>
        <dbReference type="ARBA" id="ARBA00022737"/>
    </source>
</evidence>
<evidence type="ECO:0000256" key="3">
    <source>
        <dbReference type="ARBA" id="ARBA00022692"/>
    </source>
</evidence>
<dbReference type="GO" id="GO:0005319">
    <property type="term" value="F:lipid transporter activity"/>
    <property type="evidence" value="ECO:0007669"/>
    <property type="project" value="TreeGrafter"/>
</dbReference>
<evidence type="ECO:0000256" key="5">
    <source>
        <dbReference type="ARBA" id="ARBA00022989"/>
    </source>
</evidence>
<evidence type="ECO:0000256" key="7">
    <source>
        <dbReference type="SAM" id="Phobius"/>
    </source>
</evidence>
<dbReference type="Proteomes" id="UP000604046">
    <property type="component" value="Unassembled WGS sequence"/>
</dbReference>
<dbReference type="GO" id="GO:0140359">
    <property type="term" value="F:ABC-type transporter activity"/>
    <property type="evidence" value="ECO:0007669"/>
    <property type="project" value="InterPro"/>
</dbReference>
<dbReference type="PANTHER" id="PTHR19229">
    <property type="entry name" value="ATP-BINDING CASSETTE TRANSPORTER SUBFAMILY A ABCA"/>
    <property type="match status" value="1"/>
</dbReference>
<sequence>MHMCELPRSSFLLISLTYSVNRMVTSVVHEREARLRDGMRMMGMHPAAFYVSWALTYVILYLFVVTGVVVILVAGKAV</sequence>
<gene>
    <name evidence="9" type="primary">Abca1</name>
    <name evidence="9" type="ORF">SNAT2548_LOCUS6891</name>
</gene>
<keyword evidence="4" id="KW-0677">Repeat</keyword>
<dbReference type="AlphaFoldDB" id="A0A812JS74"/>
<evidence type="ECO:0000256" key="1">
    <source>
        <dbReference type="ARBA" id="ARBA00004141"/>
    </source>
</evidence>
<keyword evidence="6 7" id="KW-0472">Membrane</keyword>
<feature type="transmembrane region" description="Helical" evidence="7">
    <location>
        <begin position="50"/>
        <end position="74"/>
    </location>
</feature>
<organism evidence="9 10">
    <name type="scientific">Symbiodinium natans</name>
    <dbReference type="NCBI Taxonomy" id="878477"/>
    <lineage>
        <taxon>Eukaryota</taxon>
        <taxon>Sar</taxon>
        <taxon>Alveolata</taxon>
        <taxon>Dinophyceae</taxon>
        <taxon>Suessiales</taxon>
        <taxon>Symbiodiniaceae</taxon>
        <taxon>Symbiodinium</taxon>
    </lineage>
</organism>
<proteinExistence type="predicted"/>
<keyword evidence="5 7" id="KW-1133">Transmembrane helix</keyword>